<evidence type="ECO:0000313" key="1">
    <source>
        <dbReference type="EMBL" id="MDN4463886.1"/>
    </source>
</evidence>
<keyword evidence="2" id="KW-1185">Reference proteome</keyword>
<evidence type="ECO:0000313" key="2">
    <source>
        <dbReference type="Proteomes" id="UP001172731"/>
    </source>
</evidence>
<dbReference type="RefSeq" id="WP_301132993.1">
    <property type="nucleotide sequence ID" value="NZ_BAAAUQ010000019.1"/>
</dbReference>
<gene>
    <name evidence="1" type="ORF">KZC48_05675</name>
</gene>
<organism evidence="1 2">
    <name type="scientific">Microbacterium aurantiacum</name>
    <dbReference type="NCBI Taxonomy" id="162393"/>
    <lineage>
        <taxon>Bacteria</taxon>
        <taxon>Bacillati</taxon>
        <taxon>Actinomycetota</taxon>
        <taxon>Actinomycetes</taxon>
        <taxon>Micrococcales</taxon>
        <taxon>Microbacteriaceae</taxon>
        <taxon>Microbacterium</taxon>
    </lineage>
</organism>
<dbReference type="Proteomes" id="UP001172731">
    <property type="component" value="Unassembled WGS sequence"/>
</dbReference>
<dbReference type="EMBL" id="JAHWXI010000004">
    <property type="protein sequence ID" value="MDN4463886.1"/>
    <property type="molecule type" value="Genomic_DNA"/>
</dbReference>
<comment type="caution">
    <text evidence="1">The sequence shown here is derived from an EMBL/GenBank/DDBJ whole genome shotgun (WGS) entry which is preliminary data.</text>
</comment>
<proteinExistence type="predicted"/>
<name>A0ABT8FRE3_9MICO</name>
<reference evidence="1" key="1">
    <citation type="submission" date="2021-06" db="EMBL/GenBank/DDBJ databases">
        <title>Genome-based taxonomic framework of Microbacterium strains isolated from marine environment, the description of four new species and reclassification of four preexisting species.</title>
        <authorList>
            <person name="Lee S.D."/>
            <person name="Kim S.-M."/>
            <person name="Byeon Y.-S."/>
            <person name="Yang H.L."/>
            <person name="Kim I.S."/>
        </authorList>
    </citation>
    <scope>NUCLEOTIDE SEQUENCE</scope>
    <source>
        <strain evidence="1">KACC 20510</strain>
    </source>
</reference>
<protein>
    <submittedName>
        <fullName evidence="1">Phage tail family protein</fullName>
    </submittedName>
</protein>
<accession>A0ABT8FRE3</accession>
<sequence>MDALMVEIDGRRLFTDPGAGSWWLTELEGFFDSPGTRFDENLVPGADGAFDPDEVLLEPRRVVVRGTCEVSSASWADRVARPWLASLVKRKDLGFRVFVGGQWLSLRNAKVRGQIKVRDIDETFTEFEIPIWSADPRKFGPKARIEMDAAIEPAGGLRFPLVDGAVSFGTSGGVLFPGVFIIHNQGTADLFPEQFTVRGPVPRFQITSEASVIEYDAPIARGQELNVTPFAGGRANLDGADVSHNLLRADWVPIRPGETRGYLFSPEDPQPGSQLAVDYSEGAWL</sequence>